<evidence type="ECO:0000256" key="1">
    <source>
        <dbReference type="ARBA" id="ARBA00010554"/>
    </source>
</evidence>
<reference evidence="2" key="1">
    <citation type="submission" date="2016-10" db="EMBL/GenBank/DDBJ databases">
        <authorList>
            <person name="de Groot N.N."/>
        </authorList>
    </citation>
    <scope>NUCLEOTIDE SEQUENCE</scope>
</reference>
<accession>A0A1W1BPJ4</accession>
<dbReference type="PANTHER" id="PTHR35983:SF1">
    <property type="entry name" value="UPF0166 PROTEIN TM_0021"/>
    <property type="match status" value="1"/>
</dbReference>
<evidence type="ECO:0000313" key="2">
    <source>
        <dbReference type="EMBL" id="SFV55498.1"/>
    </source>
</evidence>
<dbReference type="Gene3D" id="3.30.70.120">
    <property type="match status" value="1"/>
</dbReference>
<sequence length="111" mass="12604">MKRYIGKKKIARIYIDNQDKFEGKALWEEILFKAKAYGLSGATVFKGVAGMGVHSQIRSFSVLTISQILPVVIEIIDDEDKIIGFLEEIDFMIEEGLTTMSDTEVITYKHK</sequence>
<dbReference type="AlphaFoldDB" id="A0A1W1BPJ4"/>
<dbReference type="InterPro" id="IPR003793">
    <property type="entry name" value="UPF0166"/>
</dbReference>
<gene>
    <name evidence="2" type="ORF">MNB_SV-8-339</name>
</gene>
<dbReference type="Pfam" id="PF02641">
    <property type="entry name" value="DUF190"/>
    <property type="match status" value="1"/>
</dbReference>
<dbReference type="EMBL" id="FPHD01000029">
    <property type="protein sequence ID" value="SFV55498.1"/>
    <property type="molecule type" value="Genomic_DNA"/>
</dbReference>
<comment type="similarity">
    <text evidence="1">Belongs to the UPF0166 family.</text>
</comment>
<dbReference type="InterPro" id="IPR015867">
    <property type="entry name" value="N-reg_PII/ATP_PRibTrfase_C"/>
</dbReference>
<organism evidence="2">
    <name type="scientific">hydrothermal vent metagenome</name>
    <dbReference type="NCBI Taxonomy" id="652676"/>
    <lineage>
        <taxon>unclassified sequences</taxon>
        <taxon>metagenomes</taxon>
        <taxon>ecological metagenomes</taxon>
    </lineage>
</organism>
<name>A0A1W1BPJ4_9ZZZZ</name>
<dbReference type="InterPro" id="IPR011322">
    <property type="entry name" value="N-reg_PII-like_a/b"/>
</dbReference>
<protein>
    <submittedName>
        <fullName evidence="2">Uncharacterized protein</fullName>
    </submittedName>
</protein>
<proteinExistence type="inferred from homology"/>
<dbReference type="PANTHER" id="PTHR35983">
    <property type="entry name" value="UPF0166 PROTEIN TM_0021"/>
    <property type="match status" value="1"/>
</dbReference>
<dbReference type="SUPFAM" id="SSF54913">
    <property type="entry name" value="GlnB-like"/>
    <property type="match status" value="1"/>
</dbReference>